<accession>A0A2K5AQK4</accession>
<dbReference type="EMBL" id="LT981265">
    <property type="protein sequence ID" value="SPC33920.1"/>
    <property type="molecule type" value="Genomic_DNA"/>
</dbReference>
<evidence type="ECO:0000256" key="2">
    <source>
        <dbReference type="ARBA" id="ARBA00023274"/>
    </source>
</evidence>
<reference evidence="6" key="1">
    <citation type="submission" date="2018-01" db="EMBL/GenBank/DDBJ databases">
        <authorList>
            <person name="Kerou L M."/>
        </authorList>
    </citation>
    <scope>NUCLEOTIDE SEQUENCE [LARGE SCALE GENOMIC DNA]</scope>
    <source>
        <strain evidence="6">SCU2</strain>
    </source>
</reference>
<dbReference type="AlphaFoldDB" id="A0A2K5AQK4"/>
<dbReference type="GeneID" id="41594804"/>
<evidence type="ECO:0000313" key="5">
    <source>
        <dbReference type="EMBL" id="SPC33920.1"/>
    </source>
</evidence>
<dbReference type="Gene3D" id="4.10.1060.50">
    <property type="match status" value="1"/>
</dbReference>
<keyword evidence="6" id="KW-1185">Reference proteome</keyword>
<dbReference type="RefSeq" id="WP_103287303.1">
    <property type="nucleotide sequence ID" value="NZ_LT981265.1"/>
</dbReference>
<dbReference type="InterPro" id="IPR011332">
    <property type="entry name" value="Ribosomal_zn-bd"/>
</dbReference>
<name>A0A2K5AQK4_9ARCH</name>
<protein>
    <recommendedName>
        <fullName evidence="3">50S ribosomal protein L40e</fullName>
    </recommendedName>
</protein>
<evidence type="ECO:0000256" key="1">
    <source>
        <dbReference type="ARBA" id="ARBA00022980"/>
    </source>
</evidence>
<dbReference type="Proteomes" id="UP000236248">
    <property type="component" value="Chromosome NCAV"/>
</dbReference>
<gene>
    <name evidence="5" type="primary">rpl40e</name>
    <name evidence="5" type="ORF">NCAV_0739</name>
</gene>
<dbReference type="SUPFAM" id="SSF57829">
    <property type="entry name" value="Zn-binding ribosomal proteins"/>
    <property type="match status" value="1"/>
</dbReference>
<feature type="domain" description="Large ribosomal subunit protein eL40" evidence="4">
    <location>
        <begin position="3"/>
        <end position="51"/>
    </location>
</feature>
<sequence>MPITDTFKKQIAQRRRLFFKICFKCGAKNHIDAQRCRKCRGDQLRLKNRTLGAKK</sequence>
<dbReference type="InterPro" id="IPR023657">
    <property type="entry name" value="Ribosomal_eL40_arc"/>
</dbReference>
<dbReference type="GO" id="GO:0003735">
    <property type="term" value="F:structural constituent of ribosome"/>
    <property type="evidence" value="ECO:0007669"/>
    <property type="project" value="InterPro"/>
</dbReference>
<dbReference type="SMART" id="SM01377">
    <property type="entry name" value="Ribosomal_L40e"/>
    <property type="match status" value="1"/>
</dbReference>
<evidence type="ECO:0000256" key="3">
    <source>
        <dbReference type="ARBA" id="ARBA00035355"/>
    </source>
</evidence>
<organism evidence="5 6">
    <name type="scientific">Candidatus Nitrosocaldus cavascurensis</name>
    <dbReference type="NCBI Taxonomy" id="2058097"/>
    <lineage>
        <taxon>Archaea</taxon>
        <taxon>Nitrososphaerota</taxon>
        <taxon>Nitrososphaeria</taxon>
        <taxon>Candidatus Nitrosocaldales</taxon>
        <taxon>Candidatus Nitrosocaldaceae</taxon>
        <taxon>Candidatus Nitrosocaldus</taxon>
    </lineage>
</organism>
<dbReference type="GO" id="GO:0005840">
    <property type="term" value="C:ribosome"/>
    <property type="evidence" value="ECO:0007669"/>
    <property type="project" value="UniProtKB-KW"/>
</dbReference>
<dbReference type="NCBIfam" id="NF003161">
    <property type="entry name" value="PRK04136.1"/>
    <property type="match status" value="1"/>
</dbReference>
<dbReference type="GO" id="GO:0006412">
    <property type="term" value="P:translation"/>
    <property type="evidence" value="ECO:0007669"/>
    <property type="project" value="InterPro"/>
</dbReference>
<dbReference type="InterPro" id="IPR038587">
    <property type="entry name" value="Ribosomal_eL40_sf"/>
</dbReference>
<evidence type="ECO:0000259" key="4">
    <source>
        <dbReference type="SMART" id="SM01377"/>
    </source>
</evidence>
<dbReference type="PANTHER" id="PTHR39649">
    <property type="entry name" value="50S RIBOSOMAL PROTEIN L40E"/>
    <property type="match status" value="1"/>
</dbReference>
<dbReference type="InterPro" id="IPR001975">
    <property type="entry name" value="Ribosomal_eL40_dom"/>
</dbReference>
<dbReference type="PANTHER" id="PTHR39649:SF1">
    <property type="entry name" value="LARGE RIBOSOMAL SUBUNIT PROTEIN EL40"/>
    <property type="match status" value="1"/>
</dbReference>
<dbReference type="GO" id="GO:1990904">
    <property type="term" value="C:ribonucleoprotein complex"/>
    <property type="evidence" value="ECO:0007669"/>
    <property type="project" value="UniProtKB-KW"/>
</dbReference>
<keyword evidence="2" id="KW-0687">Ribonucleoprotein</keyword>
<evidence type="ECO:0000313" key="6">
    <source>
        <dbReference type="Proteomes" id="UP000236248"/>
    </source>
</evidence>
<dbReference type="KEGG" id="ncv:NCAV_0739"/>
<proteinExistence type="predicted"/>
<keyword evidence="1 5" id="KW-0689">Ribosomal protein</keyword>